<keyword evidence="2" id="KW-1185">Reference proteome</keyword>
<evidence type="ECO:0000313" key="2">
    <source>
        <dbReference type="Proteomes" id="UP001633002"/>
    </source>
</evidence>
<reference evidence="1 2" key="1">
    <citation type="submission" date="2024-09" db="EMBL/GenBank/DDBJ databases">
        <title>Chromosome-scale assembly of Riccia sorocarpa.</title>
        <authorList>
            <person name="Paukszto L."/>
        </authorList>
    </citation>
    <scope>NUCLEOTIDE SEQUENCE [LARGE SCALE GENOMIC DNA]</scope>
    <source>
        <strain evidence="1">LP-2024</strain>
        <tissue evidence="1">Aerial parts of the thallus</tissue>
    </source>
</reference>
<comment type="caution">
    <text evidence="1">The sequence shown here is derived from an EMBL/GenBank/DDBJ whole genome shotgun (WGS) entry which is preliminary data.</text>
</comment>
<evidence type="ECO:0000313" key="1">
    <source>
        <dbReference type="EMBL" id="KAL3678986.1"/>
    </source>
</evidence>
<sequence length="379" mass="43747">MGGLGIVPFTTMSAALKLKLVARLLNGDKSEWSTMWRYFIRCELQKRAHGSNEMRYWTAEEALLLLPTIPSANSITGRHLIKSWMAARKHLHLDHRDLELPAAMTLKQLSLLMSRYWKRDHWCEKTIFSLLKRLEVSMLGHLKDGAGQWIIVEQKLLQLGLTLTTEQSQQIGDFQAWLQRVHLTQAALEKSRNWRWEGEPDNWSGWIKYTAFWNKMIRPEKDPSEPALTRRWELQPGDQSWALRWRRLASTGGSPHTMLWLWRFIRQGVDSSSDLLHLIDRALSQSDTNRALVHLVLQALIQSWNDRNNATFRQKMSITPASLILEAARQAIEAEISPKAPQQIWDRNVKALTKISEWASELVARQANRRLADLAGTPG</sequence>
<dbReference type="EMBL" id="JBJQOH010000007">
    <property type="protein sequence ID" value="KAL3678986.1"/>
    <property type="molecule type" value="Genomic_DNA"/>
</dbReference>
<accession>A0ABD3GM91</accession>
<proteinExistence type="predicted"/>
<organism evidence="1 2">
    <name type="scientific">Riccia sorocarpa</name>
    <dbReference type="NCBI Taxonomy" id="122646"/>
    <lineage>
        <taxon>Eukaryota</taxon>
        <taxon>Viridiplantae</taxon>
        <taxon>Streptophyta</taxon>
        <taxon>Embryophyta</taxon>
        <taxon>Marchantiophyta</taxon>
        <taxon>Marchantiopsida</taxon>
        <taxon>Marchantiidae</taxon>
        <taxon>Marchantiales</taxon>
        <taxon>Ricciaceae</taxon>
        <taxon>Riccia</taxon>
    </lineage>
</organism>
<dbReference type="AlphaFoldDB" id="A0ABD3GM91"/>
<name>A0ABD3GM91_9MARC</name>
<dbReference type="Proteomes" id="UP001633002">
    <property type="component" value="Unassembled WGS sequence"/>
</dbReference>
<protein>
    <submittedName>
        <fullName evidence="1">Uncharacterized protein</fullName>
    </submittedName>
</protein>
<gene>
    <name evidence="1" type="ORF">R1sor_021942</name>
</gene>